<name>A0A7Y2KR06_SPHPI</name>
<gene>
    <name evidence="10" type="ORF">HKX06_14505</name>
</gene>
<keyword evidence="3 7" id="KW-0732">Signal</keyword>
<evidence type="ECO:0000256" key="7">
    <source>
        <dbReference type="RuleBase" id="RU364038"/>
    </source>
</evidence>
<organism evidence="10 11">
    <name type="scientific">Sphingomonas paucimobilis</name>
    <name type="common">Pseudomonas paucimobilis</name>
    <dbReference type="NCBI Taxonomy" id="13689"/>
    <lineage>
        <taxon>Bacteria</taxon>
        <taxon>Pseudomonadati</taxon>
        <taxon>Pseudomonadota</taxon>
        <taxon>Alphaproteobacteria</taxon>
        <taxon>Sphingomonadales</taxon>
        <taxon>Sphingomonadaceae</taxon>
        <taxon>Sphingomonas</taxon>
    </lineage>
</organism>
<evidence type="ECO:0000256" key="3">
    <source>
        <dbReference type="ARBA" id="ARBA00022729"/>
    </source>
</evidence>
<comment type="subcellular location">
    <subcellularLocation>
        <location evidence="1 7">Periplasm</location>
    </subcellularLocation>
</comment>
<evidence type="ECO:0000256" key="5">
    <source>
        <dbReference type="ARBA" id="ARBA00023157"/>
    </source>
</evidence>
<dbReference type="Pfam" id="PF10411">
    <property type="entry name" value="DsbC_N"/>
    <property type="match status" value="1"/>
</dbReference>
<evidence type="ECO:0000313" key="11">
    <source>
        <dbReference type="Proteomes" id="UP000550136"/>
    </source>
</evidence>
<dbReference type="GO" id="GO:0042597">
    <property type="term" value="C:periplasmic space"/>
    <property type="evidence" value="ECO:0007669"/>
    <property type="project" value="UniProtKB-SubCell"/>
</dbReference>
<dbReference type="RefSeq" id="WP_170170882.1">
    <property type="nucleotide sequence ID" value="NZ_JABEOU010000038.1"/>
</dbReference>
<keyword evidence="5" id="KW-1015">Disulfide bond</keyword>
<dbReference type="InterPro" id="IPR009094">
    <property type="entry name" value="DiS-bond_isomerase_DsbC/G_N_sf"/>
</dbReference>
<evidence type="ECO:0000256" key="6">
    <source>
        <dbReference type="ARBA" id="ARBA00023284"/>
    </source>
</evidence>
<feature type="domain" description="Thioredoxin-like fold" evidence="9">
    <location>
        <begin position="149"/>
        <end position="266"/>
    </location>
</feature>
<dbReference type="PANTHER" id="PTHR35272">
    <property type="entry name" value="THIOL:DISULFIDE INTERCHANGE PROTEIN DSBC-RELATED"/>
    <property type="match status" value="1"/>
</dbReference>
<dbReference type="SUPFAM" id="SSF52833">
    <property type="entry name" value="Thioredoxin-like"/>
    <property type="match status" value="1"/>
</dbReference>
<evidence type="ECO:0000256" key="2">
    <source>
        <dbReference type="ARBA" id="ARBA00009813"/>
    </source>
</evidence>
<dbReference type="InterPro" id="IPR012336">
    <property type="entry name" value="Thioredoxin-like_fold"/>
</dbReference>
<dbReference type="Proteomes" id="UP000550136">
    <property type="component" value="Unassembled WGS sequence"/>
</dbReference>
<dbReference type="PANTHER" id="PTHR35272:SF3">
    <property type="entry name" value="THIOL:DISULFIDE INTERCHANGE PROTEIN DSBC"/>
    <property type="match status" value="1"/>
</dbReference>
<accession>A0A7Y2KR06</accession>
<dbReference type="CDD" id="cd03020">
    <property type="entry name" value="DsbA_DsbC_DsbG"/>
    <property type="match status" value="1"/>
</dbReference>
<evidence type="ECO:0000313" key="10">
    <source>
        <dbReference type="EMBL" id="NNG58579.1"/>
    </source>
</evidence>
<dbReference type="InterPro" id="IPR036249">
    <property type="entry name" value="Thioredoxin-like_sf"/>
</dbReference>
<evidence type="ECO:0000256" key="1">
    <source>
        <dbReference type="ARBA" id="ARBA00004418"/>
    </source>
</evidence>
<evidence type="ECO:0000259" key="8">
    <source>
        <dbReference type="Pfam" id="PF10411"/>
    </source>
</evidence>
<keyword evidence="6 7" id="KW-0676">Redox-active center</keyword>
<keyword evidence="4 7" id="KW-0574">Periplasm</keyword>
<dbReference type="InterPro" id="IPR018950">
    <property type="entry name" value="DiS-bond_isomerase_DsbC/G_N"/>
</dbReference>
<evidence type="ECO:0000259" key="9">
    <source>
        <dbReference type="Pfam" id="PF13098"/>
    </source>
</evidence>
<evidence type="ECO:0000256" key="4">
    <source>
        <dbReference type="ARBA" id="ARBA00022764"/>
    </source>
</evidence>
<dbReference type="InterPro" id="IPR033954">
    <property type="entry name" value="DiS-bond_Isoase_DsbC/G"/>
</dbReference>
<comment type="caution">
    <text evidence="10">The sequence shown here is derived from an EMBL/GenBank/DDBJ whole genome shotgun (WGS) entry which is preliminary data.</text>
</comment>
<dbReference type="EMBL" id="JABEOU010000038">
    <property type="protein sequence ID" value="NNG58579.1"/>
    <property type="molecule type" value="Genomic_DNA"/>
</dbReference>
<feature type="domain" description="Disulphide bond isomerase DsbC/G N-terminal" evidence="8">
    <location>
        <begin position="21"/>
        <end position="88"/>
    </location>
</feature>
<dbReference type="Gene3D" id="3.10.450.70">
    <property type="entry name" value="Disulphide bond isomerase, DsbC/G, N-terminal"/>
    <property type="match status" value="1"/>
</dbReference>
<dbReference type="Gene3D" id="3.40.30.10">
    <property type="entry name" value="Glutaredoxin"/>
    <property type="match status" value="1"/>
</dbReference>
<comment type="similarity">
    <text evidence="2 7">Belongs to the thioredoxin family. DsbC subfamily.</text>
</comment>
<protein>
    <recommendedName>
        <fullName evidence="7">Thiol:disulfide interchange protein</fullName>
    </recommendedName>
</protein>
<proteinExistence type="inferred from homology"/>
<dbReference type="AlphaFoldDB" id="A0A7Y2KR06"/>
<dbReference type="SUPFAM" id="SSF54423">
    <property type="entry name" value="DsbC/DsbG N-terminal domain-like"/>
    <property type="match status" value="1"/>
</dbReference>
<comment type="function">
    <text evidence="7">Required for disulfide bond formation in some periplasmic proteins. Acts by transferring its disulfide bond to other proteins and is reduced in the process.</text>
</comment>
<reference evidence="10 11" key="1">
    <citation type="submission" date="2020-05" db="EMBL/GenBank/DDBJ databases">
        <title>Draft Genome Sequences of Sphingomonas sp. Isolated from the International Space Station.</title>
        <authorList>
            <person name="Bijlani S."/>
            <person name="Singh N.K."/>
            <person name="Mason C.E."/>
            <person name="Wang C.C."/>
            <person name="Venkateswaran K."/>
        </authorList>
    </citation>
    <scope>NUCLEOTIDE SEQUENCE [LARGE SCALE GENOMIC DNA]</scope>
    <source>
        <strain evidence="10 11">FKI-L5-BR-P1</strain>
    </source>
</reference>
<dbReference type="Pfam" id="PF13098">
    <property type="entry name" value="Thioredoxin_2"/>
    <property type="match status" value="1"/>
</dbReference>
<feature type="signal peptide" evidence="7">
    <location>
        <begin position="1"/>
        <end position="23"/>
    </location>
</feature>
<sequence length="271" mass="28345">MMQGLGSVTLAAMAALLTGSAAAPDGEIVKAALTKRLPKTQVTSVDCSKVDGLCEVVAGSNLFYVDKSARFLVIGRVYDMQTRQDLTAARLLALNPDMLVGGAAKANSAADAPDAAPPSVGAGTRVTQAASPQRLDLSRLSKKGAIVWGSGAQTVTVFSDFHCGYCRALSQSLETMNVTVIERPISVLGSREVADLVLCARDKHAAVRAAYAQDEIRTGPKCDTSGLDENEAFAKAHGLNGTPVIVRSDGAVMEGFKPKPQLEAWLKGARS</sequence>
<feature type="chain" id="PRO_5031594792" description="Thiol:disulfide interchange protein" evidence="7">
    <location>
        <begin position="24"/>
        <end position="271"/>
    </location>
</feature>
<dbReference type="InterPro" id="IPR051470">
    <property type="entry name" value="Thiol:disulfide_interchange"/>
</dbReference>